<evidence type="ECO:0000256" key="3">
    <source>
        <dbReference type="SAM" id="MobiDB-lite"/>
    </source>
</evidence>
<evidence type="ECO:0000313" key="6">
    <source>
        <dbReference type="Proteomes" id="UP000016930"/>
    </source>
</evidence>
<dbReference type="AlphaFoldDB" id="M2QVK4"/>
<feature type="compositionally biased region" description="Basic and acidic residues" evidence="3">
    <location>
        <begin position="73"/>
        <end position="82"/>
    </location>
</feature>
<dbReference type="STRING" id="914234.M2QVK4"/>
<organism evidence="5 6">
    <name type="scientific">Ceriporiopsis subvermispora (strain B)</name>
    <name type="common">White-rot fungus</name>
    <name type="synonym">Gelatoporia subvermispora</name>
    <dbReference type="NCBI Taxonomy" id="914234"/>
    <lineage>
        <taxon>Eukaryota</taxon>
        <taxon>Fungi</taxon>
        <taxon>Dikarya</taxon>
        <taxon>Basidiomycota</taxon>
        <taxon>Agaricomycotina</taxon>
        <taxon>Agaricomycetes</taxon>
        <taxon>Polyporales</taxon>
        <taxon>Gelatoporiaceae</taxon>
        <taxon>Gelatoporia</taxon>
    </lineage>
</organism>
<evidence type="ECO:0000259" key="4">
    <source>
        <dbReference type="PROSITE" id="PS50002"/>
    </source>
</evidence>
<reference evidence="5 6" key="1">
    <citation type="journal article" date="2012" name="Proc. Natl. Acad. Sci. U.S.A.">
        <title>Comparative genomics of Ceriporiopsis subvermispora and Phanerochaete chrysosporium provide insight into selective ligninolysis.</title>
        <authorList>
            <person name="Fernandez-Fueyo E."/>
            <person name="Ruiz-Duenas F.J."/>
            <person name="Ferreira P."/>
            <person name="Floudas D."/>
            <person name="Hibbett D.S."/>
            <person name="Canessa P."/>
            <person name="Larrondo L.F."/>
            <person name="James T.Y."/>
            <person name="Seelenfreund D."/>
            <person name="Lobos S."/>
            <person name="Polanco R."/>
            <person name="Tello M."/>
            <person name="Honda Y."/>
            <person name="Watanabe T."/>
            <person name="Watanabe T."/>
            <person name="Ryu J.S."/>
            <person name="Kubicek C.P."/>
            <person name="Schmoll M."/>
            <person name="Gaskell J."/>
            <person name="Hammel K.E."/>
            <person name="St John F.J."/>
            <person name="Vanden Wymelenberg A."/>
            <person name="Sabat G."/>
            <person name="Splinter BonDurant S."/>
            <person name="Syed K."/>
            <person name="Yadav J.S."/>
            <person name="Doddapaneni H."/>
            <person name="Subramanian V."/>
            <person name="Lavin J.L."/>
            <person name="Oguiza J.A."/>
            <person name="Perez G."/>
            <person name="Pisabarro A.G."/>
            <person name="Ramirez L."/>
            <person name="Santoyo F."/>
            <person name="Master E."/>
            <person name="Coutinho P.M."/>
            <person name="Henrissat B."/>
            <person name="Lombard V."/>
            <person name="Magnuson J.K."/>
            <person name="Kuees U."/>
            <person name="Hori C."/>
            <person name="Igarashi K."/>
            <person name="Samejima M."/>
            <person name="Held B.W."/>
            <person name="Barry K.W."/>
            <person name="LaButti K.M."/>
            <person name="Lapidus A."/>
            <person name="Lindquist E.A."/>
            <person name="Lucas S.M."/>
            <person name="Riley R."/>
            <person name="Salamov A.A."/>
            <person name="Hoffmeister D."/>
            <person name="Schwenk D."/>
            <person name="Hadar Y."/>
            <person name="Yarden O."/>
            <person name="de Vries R.P."/>
            <person name="Wiebenga A."/>
            <person name="Stenlid J."/>
            <person name="Eastwood D."/>
            <person name="Grigoriev I.V."/>
            <person name="Berka R.M."/>
            <person name="Blanchette R.A."/>
            <person name="Kersten P."/>
            <person name="Martinez A.T."/>
            <person name="Vicuna R."/>
            <person name="Cullen D."/>
        </authorList>
    </citation>
    <scope>NUCLEOTIDE SEQUENCE [LARGE SCALE GENOMIC DNA]</scope>
    <source>
        <strain evidence="5 6">B</strain>
    </source>
</reference>
<evidence type="ECO:0000256" key="1">
    <source>
        <dbReference type="ARBA" id="ARBA00022443"/>
    </source>
</evidence>
<evidence type="ECO:0000256" key="2">
    <source>
        <dbReference type="PROSITE-ProRule" id="PRU00192"/>
    </source>
</evidence>
<dbReference type="InterPro" id="IPR001452">
    <property type="entry name" value="SH3_domain"/>
</dbReference>
<dbReference type="EMBL" id="KB445792">
    <property type="protein sequence ID" value="EMD41143.1"/>
    <property type="molecule type" value="Genomic_DNA"/>
</dbReference>
<feature type="compositionally biased region" description="Polar residues" evidence="3">
    <location>
        <begin position="183"/>
        <end position="193"/>
    </location>
</feature>
<feature type="region of interest" description="Disordered" evidence="3">
    <location>
        <begin position="56"/>
        <end position="334"/>
    </location>
</feature>
<dbReference type="SMART" id="SM00326">
    <property type="entry name" value="SH3"/>
    <property type="match status" value="1"/>
</dbReference>
<sequence>MNGMASAAVPDPAPAGTRLSLDVDHPASCSPFPSPGSPFFPPPLLGAHEFALRPSPAQAMRSAAAAAGPSARRLGDTLKEPDASTGETTPTLAQHTLAASPATPTPHAAFPPTPQISIPDPEDATNFAPQPSPKLEPAAPPTPASQRSSLYSSRPAPPSPALSRRSSAARSRRASRVAHEAEPSSSSTATVTVQEGAAAEPEKKQRRSLLMKIRDFAYPASDARHTGHGGDAPRANRPRRKRASTASSTSSTSSTSSAGEDEDEGGPGGWGQFQWNTLSAQFKWDRESASTGEGPSQGDLARNFGGDAYDSLSDDDEYDEPEGEGNEGAEGPLEPGMYRALYAFEPEGTAEMALVEDQVVRVVGRGGGVGWAVVEREEGGHALVPESYLERVSTEA</sequence>
<name>M2QVK4_CERS8</name>
<feature type="compositionally biased region" description="Pro residues" evidence="3">
    <location>
        <begin position="130"/>
        <end position="143"/>
    </location>
</feature>
<feature type="compositionally biased region" description="Low complexity" evidence="3">
    <location>
        <begin position="56"/>
        <end position="72"/>
    </location>
</feature>
<keyword evidence="1 2" id="KW-0728">SH3 domain</keyword>
<feature type="compositionally biased region" description="Polar residues" evidence="3">
    <location>
        <begin position="85"/>
        <end position="94"/>
    </location>
</feature>
<gene>
    <name evidence="5" type="ORF">CERSUDRAFT_111708</name>
</gene>
<dbReference type="InterPro" id="IPR036028">
    <property type="entry name" value="SH3-like_dom_sf"/>
</dbReference>
<feature type="region of interest" description="Disordered" evidence="3">
    <location>
        <begin position="1"/>
        <end position="36"/>
    </location>
</feature>
<feature type="compositionally biased region" description="Low complexity" evidence="3">
    <location>
        <begin position="96"/>
        <end position="108"/>
    </location>
</feature>
<evidence type="ECO:0000313" key="5">
    <source>
        <dbReference type="EMBL" id="EMD41143.1"/>
    </source>
</evidence>
<dbReference type="Gene3D" id="2.30.30.40">
    <property type="entry name" value="SH3 Domains"/>
    <property type="match status" value="1"/>
</dbReference>
<dbReference type="HOGENOM" id="CLU_017403_0_0_1"/>
<dbReference type="OrthoDB" id="19092at2759"/>
<dbReference type="Proteomes" id="UP000016930">
    <property type="component" value="Unassembled WGS sequence"/>
</dbReference>
<dbReference type="PROSITE" id="PS50002">
    <property type="entry name" value="SH3"/>
    <property type="match status" value="1"/>
</dbReference>
<accession>M2QVK4</accession>
<feature type="domain" description="SH3" evidence="4">
    <location>
        <begin position="333"/>
        <end position="394"/>
    </location>
</feature>
<feature type="compositionally biased region" description="Acidic residues" evidence="3">
    <location>
        <begin position="312"/>
        <end position="327"/>
    </location>
</feature>
<proteinExistence type="predicted"/>
<protein>
    <recommendedName>
        <fullName evidence="4">SH3 domain-containing protein</fullName>
    </recommendedName>
</protein>
<keyword evidence="6" id="KW-1185">Reference proteome</keyword>
<feature type="compositionally biased region" description="Low complexity" evidence="3">
    <location>
        <begin position="244"/>
        <end position="258"/>
    </location>
</feature>
<dbReference type="SUPFAM" id="SSF50044">
    <property type="entry name" value="SH3-domain"/>
    <property type="match status" value="1"/>
</dbReference>